<evidence type="ECO:0000313" key="1">
    <source>
        <dbReference type="EMBL" id="UPW41043.1"/>
    </source>
</evidence>
<protein>
    <submittedName>
        <fullName evidence="1">Uncharacterized protein</fullName>
    </submittedName>
</protein>
<sequence length="72" mass="8638">MSFKYRHRRDSPWSVLVCDFKNGLDFSIKRCYNGSRRECIHFLESHAEELKGMRCFLCESRLCYFPFGGVNY</sequence>
<proteinExistence type="predicted"/>
<organism evidence="1">
    <name type="scientific">Sigmofec virus UA08Rod_5667</name>
    <dbReference type="NCBI Taxonomy" id="2929435"/>
    <lineage>
        <taxon>Viruses</taxon>
        <taxon>Monodnaviria</taxon>
        <taxon>Sangervirae</taxon>
        <taxon>Phixviricota</taxon>
        <taxon>Malgrandaviricetes</taxon>
        <taxon>Petitvirales</taxon>
        <taxon>Microviridae</taxon>
    </lineage>
</organism>
<dbReference type="EMBL" id="OM869536">
    <property type="protein sequence ID" value="UPW41043.1"/>
    <property type="molecule type" value="Genomic_DNA"/>
</dbReference>
<accession>A0A976N211</accession>
<reference evidence="1" key="1">
    <citation type="submission" date="2022-02" db="EMBL/GenBank/DDBJ databases">
        <title>Towards deciphering the DNA virus diversity associated with rodent species in the families Cricetidae and Heteromyidae.</title>
        <authorList>
            <person name="Lund M."/>
            <person name="Larsen B.B."/>
            <person name="Gryseels S."/>
            <person name="Kraberger S."/>
            <person name="Rowsey D.M."/>
            <person name="Steger L."/>
            <person name="Yule K.M."/>
            <person name="Upham N.S."/>
            <person name="Worobey M."/>
            <person name="Van Doorslaer K."/>
            <person name="Varsani A."/>
        </authorList>
    </citation>
    <scope>NUCLEOTIDE SEQUENCE</scope>
    <source>
        <strain evidence="1">UA08Rod_5667</strain>
    </source>
</reference>
<name>A0A976N211_9VIRU</name>